<dbReference type="EMBL" id="ML994610">
    <property type="protein sequence ID" value="KAF2195880.1"/>
    <property type="molecule type" value="Genomic_DNA"/>
</dbReference>
<evidence type="ECO:0000313" key="2">
    <source>
        <dbReference type="EMBL" id="KAF2195880.1"/>
    </source>
</evidence>
<keyword evidence="3" id="KW-1185">Reference proteome</keyword>
<feature type="signal peptide" evidence="1">
    <location>
        <begin position="1"/>
        <end position="19"/>
    </location>
</feature>
<organism evidence="2 3">
    <name type="scientific">Zopfia rhizophila CBS 207.26</name>
    <dbReference type="NCBI Taxonomy" id="1314779"/>
    <lineage>
        <taxon>Eukaryota</taxon>
        <taxon>Fungi</taxon>
        <taxon>Dikarya</taxon>
        <taxon>Ascomycota</taxon>
        <taxon>Pezizomycotina</taxon>
        <taxon>Dothideomycetes</taxon>
        <taxon>Dothideomycetes incertae sedis</taxon>
        <taxon>Zopfiaceae</taxon>
        <taxon>Zopfia</taxon>
    </lineage>
</organism>
<proteinExistence type="predicted"/>
<dbReference type="Proteomes" id="UP000800200">
    <property type="component" value="Unassembled WGS sequence"/>
</dbReference>
<accession>A0A6A6F0I2</accession>
<dbReference type="AlphaFoldDB" id="A0A6A6F0I2"/>
<dbReference type="OrthoDB" id="4519464at2759"/>
<reference evidence="2" key="1">
    <citation type="journal article" date="2020" name="Stud. Mycol.">
        <title>101 Dothideomycetes genomes: a test case for predicting lifestyles and emergence of pathogens.</title>
        <authorList>
            <person name="Haridas S."/>
            <person name="Albert R."/>
            <person name="Binder M."/>
            <person name="Bloem J."/>
            <person name="Labutti K."/>
            <person name="Salamov A."/>
            <person name="Andreopoulos B."/>
            <person name="Baker S."/>
            <person name="Barry K."/>
            <person name="Bills G."/>
            <person name="Bluhm B."/>
            <person name="Cannon C."/>
            <person name="Castanera R."/>
            <person name="Culley D."/>
            <person name="Daum C."/>
            <person name="Ezra D."/>
            <person name="Gonzalez J."/>
            <person name="Henrissat B."/>
            <person name="Kuo A."/>
            <person name="Liang C."/>
            <person name="Lipzen A."/>
            <person name="Lutzoni F."/>
            <person name="Magnuson J."/>
            <person name="Mondo S."/>
            <person name="Nolan M."/>
            <person name="Ohm R."/>
            <person name="Pangilinan J."/>
            <person name="Park H.-J."/>
            <person name="Ramirez L."/>
            <person name="Alfaro M."/>
            <person name="Sun H."/>
            <person name="Tritt A."/>
            <person name="Yoshinaga Y."/>
            <person name="Zwiers L.-H."/>
            <person name="Turgeon B."/>
            <person name="Goodwin S."/>
            <person name="Spatafora J."/>
            <person name="Crous P."/>
            <person name="Grigoriev I."/>
        </authorList>
    </citation>
    <scope>NUCLEOTIDE SEQUENCE</scope>
    <source>
        <strain evidence="2">CBS 207.26</strain>
    </source>
</reference>
<sequence length="170" mass="17993">MQLFTILTILSASFGATLAADICRPTGSDCFGTAVCCLGIQEGNCCNLGAATNRIRMVVPANSRSQGWTGSGCTGSVATNQNTAARTVCFTYSSNRLSGKWLTGLSSRVRRDPKVEECAEPNAVLQVRDGVTRRIDLSEGVSVEDALAARDAGVMEAVPYVGEYETVNED</sequence>
<keyword evidence="1" id="KW-0732">Signal</keyword>
<evidence type="ECO:0000313" key="3">
    <source>
        <dbReference type="Proteomes" id="UP000800200"/>
    </source>
</evidence>
<feature type="chain" id="PRO_5025631588" evidence="1">
    <location>
        <begin position="20"/>
        <end position="170"/>
    </location>
</feature>
<protein>
    <submittedName>
        <fullName evidence="2">Uncharacterized protein</fullName>
    </submittedName>
</protein>
<evidence type="ECO:0000256" key="1">
    <source>
        <dbReference type="SAM" id="SignalP"/>
    </source>
</evidence>
<gene>
    <name evidence="2" type="ORF">K469DRAFT_682116</name>
</gene>
<name>A0A6A6F0I2_9PEZI</name>